<feature type="site" description="Lowers pKa of active site Tyr" evidence="6">
    <location>
        <position position="95"/>
    </location>
</feature>
<organism evidence="8 9">
    <name type="scientific">Microcella alkaliphila</name>
    <dbReference type="NCBI Taxonomy" id="279828"/>
    <lineage>
        <taxon>Bacteria</taxon>
        <taxon>Bacillati</taxon>
        <taxon>Actinomycetota</taxon>
        <taxon>Actinomycetes</taxon>
        <taxon>Micrococcales</taxon>
        <taxon>Microbacteriaceae</taxon>
        <taxon>Microcella</taxon>
    </lineage>
</organism>
<dbReference type="KEGG" id="malk:MalAC0309_0737"/>
<evidence type="ECO:0000256" key="4">
    <source>
        <dbReference type="PIRSR" id="PIRSR000097-1"/>
    </source>
</evidence>
<evidence type="ECO:0000256" key="6">
    <source>
        <dbReference type="PIRSR" id="PIRSR000097-3"/>
    </source>
</evidence>
<dbReference type="InterPro" id="IPR036812">
    <property type="entry name" value="NAD(P)_OxRdtase_dom_sf"/>
</dbReference>
<proteinExistence type="inferred from homology"/>
<dbReference type="PANTHER" id="PTHR43827:SF3">
    <property type="entry name" value="NADP-DEPENDENT OXIDOREDUCTASE DOMAIN-CONTAINING PROTEIN"/>
    <property type="match status" value="1"/>
</dbReference>
<dbReference type="Gene3D" id="3.20.20.100">
    <property type="entry name" value="NADP-dependent oxidoreductase domain"/>
    <property type="match status" value="1"/>
</dbReference>
<dbReference type="InterPro" id="IPR018170">
    <property type="entry name" value="Aldo/ket_reductase_CS"/>
</dbReference>
<dbReference type="AlphaFoldDB" id="A0A0U5BJ65"/>
<reference evidence="9" key="1">
    <citation type="submission" date="2015-12" db="EMBL/GenBank/DDBJ databases">
        <authorList>
            <person name="Shamseldin A."/>
            <person name="Moawad H."/>
            <person name="Abd El-Rahim W.M."/>
            <person name="Sadowsky M.J."/>
        </authorList>
    </citation>
    <scope>NUCLEOTIDE SEQUENCE [LARGE SCALE GENOMIC DNA]</scope>
    <source>
        <strain evidence="9">JAM AC0309</strain>
    </source>
</reference>
<feature type="domain" description="NADP-dependent oxidoreductase" evidence="7">
    <location>
        <begin position="42"/>
        <end position="284"/>
    </location>
</feature>
<feature type="binding site" evidence="5">
    <location>
        <position position="128"/>
    </location>
    <ligand>
        <name>substrate</name>
    </ligand>
</feature>
<keyword evidence="3" id="KW-0560">Oxidoreductase</keyword>
<dbReference type="PRINTS" id="PR00069">
    <property type="entry name" value="ALDKETRDTASE"/>
</dbReference>
<dbReference type="PROSITE" id="PS00798">
    <property type="entry name" value="ALDOKETO_REDUCTASE_1"/>
    <property type="match status" value="1"/>
</dbReference>
<evidence type="ECO:0000259" key="7">
    <source>
        <dbReference type="Pfam" id="PF00248"/>
    </source>
</evidence>
<dbReference type="EMBL" id="AP017315">
    <property type="protein sequence ID" value="BAU31605.1"/>
    <property type="molecule type" value="Genomic_DNA"/>
</dbReference>
<dbReference type="PROSITE" id="PS00062">
    <property type="entry name" value="ALDOKETO_REDUCTASE_2"/>
    <property type="match status" value="1"/>
</dbReference>
<comment type="similarity">
    <text evidence="1">Belongs to the aldo/keto reductase family.</text>
</comment>
<evidence type="ECO:0000256" key="5">
    <source>
        <dbReference type="PIRSR" id="PIRSR000097-2"/>
    </source>
</evidence>
<evidence type="ECO:0000313" key="8">
    <source>
        <dbReference type="EMBL" id="BAU31605.1"/>
    </source>
</evidence>
<dbReference type="PANTHER" id="PTHR43827">
    <property type="entry name" value="2,5-DIKETO-D-GLUCONIC ACID REDUCTASE"/>
    <property type="match status" value="1"/>
</dbReference>
<dbReference type="InterPro" id="IPR020471">
    <property type="entry name" value="AKR"/>
</dbReference>
<name>A0A0U5BJ65_9MICO</name>
<evidence type="ECO:0000256" key="2">
    <source>
        <dbReference type="ARBA" id="ARBA00022857"/>
    </source>
</evidence>
<keyword evidence="2" id="KW-0521">NADP</keyword>
<dbReference type="FunFam" id="3.20.20.100:FF:000015">
    <property type="entry name" value="Oxidoreductase, aldo/keto reductase family"/>
    <property type="match status" value="1"/>
</dbReference>
<dbReference type="Pfam" id="PF00248">
    <property type="entry name" value="Aldo_ket_red"/>
    <property type="match status" value="1"/>
</dbReference>
<protein>
    <submittedName>
        <fullName evidence="8">Aldo/keto reductase</fullName>
    </submittedName>
</protein>
<dbReference type="Proteomes" id="UP000218965">
    <property type="component" value="Chromosome"/>
</dbReference>
<evidence type="ECO:0000256" key="3">
    <source>
        <dbReference type="ARBA" id="ARBA00023002"/>
    </source>
</evidence>
<feature type="active site" description="Proton donor" evidence="4">
    <location>
        <position position="70"/>
    </location>
</feature>
<evidence type="ECO:0000313" key="9">
    <source>
        <dbReference type="Proteomes" id="UP000218965"/>
    </source>
</evidence>
<evidence type="ECO:0000256" key="1">
    <source>
        <dbReference type="ARBA" id="ARBA00007905"/>
    </source>
</evidence>
<sequence>MHAVRSLGTLRNTDTMTAAQPLAPRITLSDGTSIPQLGLGVYKVPAEQTAELVAGAIELGYRHVDTAALYANEAEVGEGVRASGVPRDELYVTSKVWNDRHGVDETRAAFLDALDASGLDYFDLYLIHWPAPRQDRYVEAWKALIALREQGLVRSIGVSNFEPHHLQRLVDETGVAPVVDQVELHPWLPQRDVRAAASAMGAAVESWSPLARGRVLEPGSRGREVLDAIAARHGKTPAQVALRWHVQQGLIVIPKSTSLERVAENADIFDFELTATDMAEIAQLETGERTGRHPDDLG</sequence>
<dbReference type="InterPro" id="IPR023210">
    <property type="entry name" value="NADP_OxRdtase_dom"/>
</dbReference>
<dbReference type="GO" id="GO:0016616">
    <property type="term" value="F:oxidoreductase activity, acting on the CH-OH group of donors, NAD or NADP as acceptor"/>
    <property type="evidence" value="ECO:0007669"/>
    <property type="project" value="UniProtKB-ARBA"/>
</dbReference>
<dbReference type="SUPFAM" id="SSF51430">
    <property type="entry name" value="NAD(P)-linked oxidoreductase"/>
    <property type="match status" value="1"/>
</dbReference>
<dbReference type="PIRSF" id="PIRSF000097">
    <property type="entry name" value="AKR"/>
    <property type="match status" value="1"/>
</dbReference>
<accession>A0A0U5BJ65</accession>
<gene>
    <name evidence="8" type="ORF">MalAC0309_0737</name>
</gene>
<reference evidence="8 9" key="2">
    <citation type="submission" date="2016-01" db="EMBL/GenBank/DDBJ databases">
        <title>Microcella alkaliphila JAM AC0309 whole genome shotgun sequence.</title>
        <authorList>
            <person name="Kurata A."/>
            <person name="Hirose Y."/>
            <person name="Kishimoto N."/>
            <person name="Kobayashi T."/>
        </authorList>
    </citation>
    <scope>NUCLEOTIDE SEQUENCE [LARGE SCALE GENOMIC DNA]</scope>
    <source>
        <strain evidence="8 9">JAM AC0309</strain>
    </source>
</reference>